<reference evidence="7 8" key="1">
    <citation type="submission" date="2024-09" db="EMBL/GenBank/DDBJ databases">
        <title>Novel species of the genus Pelomonas and Roseateles isolated from streams.</title>
        <authorList>
            <person name="Lu H."/>
        </authorList>
    </citation>
    <scope>NUCLEOTIDE SEQUENCE [LARGE SCALE GENOMIC DNA]</scope>
    <source>
        <strain evidence="7 8">BYS96W</strain>
    </source>
</reference>
<feature type="transmembrane region" description="Helical" evidence="6">
    <location>
        <begin position="104"/>
        <end position="123"/>
    </location>
</feature>
<gene>
    <name evidence="7" type="ORF">ACG00X_01745</name>
</gene>
<evidence type="ECO:0000256" key="3">
    <source>
        <dbReference type="ARBA" id="ARBA00022692"/>
    </source>
</evidence>
<comment type="caution">
    <text evidence="7">The sequence shown here is derived from an EMBL/GenBank/DDBJ whole genome shotgun (WGS) entry which is preliminary data.</text>
</comment>
<sequence length="197" mass="20452">MLALLNRPHVRAAMIASMLTFAGAFAAFTYFRPFLETRTHASATELSLLLLALGAAGFVGTSGATALLARRLDQLLWACPLMLAIVTASLIELAPLVWLTAGGLAVWGALNAALPVAWFNWLAQEVQDEPEAGGGLMVAAIQLAIMAGAGLGGMLLDHGSVEATFLGGSTLLLAATAMAASRRRLRATPERTVADAP</sequence>
<evidence type="ECO:0000256" key="6">
    <source>
        <dbReference type="SAM" id="Phobius"/>
    </source>
</evidence>
<feature type="transmembrane region" description="Helical" evidence="6">
    <location>
        <begin position="162"/>
        <end position="181"/>
    </location>
</feature>
<accession>A0ABW7G0S8</accession>
<organism evidence="7 8">
    <name type="scientific">Pelomonas nitida</name>
    <dbReference type="NCBI Taxonomy" id="3299027"/>
    <lineage>
        <taxon>Bacteria</taxon>
        <taxon>Pseudomonadati</taxon>
        <taxon>Pseudomonadota</taxon>
        <taxon>Betaproteobacteria</taxon>
        <taxon>Burkholderiales</taxon>
        <taxon>Sphaerotilaceae</taxon>
        <taxon>Roseateles</taxon>
    </lineage>
</organism>
<evidence type="ECO:0000313" key="8">
    <source>
        <dbReference type="Proteomes" id="UP001606305"/>
    </source>
</evidence>
<feature type="transmembrane region" description="Helical" evidence="6">
    <location>
        <begin position="12"/>
        <end position="31"/>
    </location>
</feature>
<dbReference type="Proteomes" id="UP001606305">
    <property type="component" value="Unassembled WGS sequence"/>
</dbReference>
<keyword evidence="2" id="KW-1003">Cell membrane</keyword>
<feature type="transmembrane region" description="Helical" evidence="6">
    <location>
        <begin position="135"/>
        <end position="156"/>
    </location>
</feature>
<evidence type="ECO:0000256" key="4">
    <source>
        <dbReference type="ARBA" id="ARBA00022989"/>
    </source>
</evidence>
<dbReference type="PANTHER" id="PTHR43124">
    <property type="entry name" value="PURINE EFFLUX PUMP PBUE"/>
    <property type="match status" value="1"/>
</dbReference>
<comment type="subcellular location">
    <subcellularLocation>
        <location evidence="1">Cell membrane</location>
        <topology evidence="1">Multi-pass membrane protein</topology>
    </subcellularLocation>
</comment>
<protein>
    <recommendedName>
        <fullName evidence="9">MFS transporter</fullName>
    </recommendedName>
</protein>
<evidence type="ECO:0000256" key="2">
    <source>
        <dbReference type="ARBA" id="ARBA00022475"/>
    </source>
</evidence>
<dbReference type="InterPro" id="IPR050189">
    <property type="entry name" value="MFS_Efflux_Transporters"/>
</dbReference>
<keyword evidence="8" id="KW-1185">Reference proteome</keyword>
<feature type="transmembrane region" description="Helical" evidence="6">
    <location>
        <begin position="75"/>
        <end position="98"/>
    </location>
</feature>
<dbReference type="SUPFAM" id="SSF103473">
    <property type="entry name" value="MFS general substrate transporter"/>
    <property type="match status" value="1"/>
</dbReference>
<evidence type="ECO:0008006" key="9">
    <source>
        <dbReference type="Google" id="ProtNLM"/>
    </source>
</evidence>
<dbReference type="Gene3D" id="1.20.1250.20">
    <property type="entry name" value="MFS general substrate transporter like domains"/>
    <property type="match status" value="1"/>
</dbReference>
<evidence type="ECO:0000313" key="7">
    <source>
        <dbReference type="EMBL" id="MFG6455545.1"/>
    </source>
</evidence>
<keyword evidence="5 6" id="KW-0472">Membrane</keyword>
<dbReference type="PANTHER" id="PTHR43124:SF5">
    <property type="entry name" value="PURINE RIBONUCLEOSIDE EFFLUX PUMP NEPI"/>
    <property type="match status" value="1"/>
</dbReference>
<feature type="transmembrane region" description="Helical" evidence="6">
    <location>
        <begin position="46"/>
        <end position="68"/>
    </location>
</feature>
<proteinExistence type="predicted"/>
<dbReference type="RefSeq" id="WP_394486204.1">
    <property type="nucleotide sequence ID" value="NZ_JBIGIA010000001.1"/>
</dbReference>
<name>A0ABW7G0S8_9BURK</name>
<dbReference type="EMBL" id="JBIGIA010000001">
    <property type="protein sequence ID" value="MFG6455545.1"/>
    <property type="molecule type" value="Genomic_DNA"/>
</dbReference>
<evidence type="ECO:0000256" key="5">
    <source>
        <dbReference type="ARBA" id="ARBA00023136"/>
    </source>
</evidence>
<evidence type="ECO:0000256" key="1">
    <source>
        <dbReference type="ARBA" id="ARBA00004651"/>
    </source>
</evidence>
<keyword evidence="4 6" id="KW-1133">Transmembrane helix</keyword>
<keyword evidence="3 6" id="KW-0812">Transmembrane</keyword>
<dbReference type="InterPro" id="IPR036259">
    <property type="entry name" value="MFS_trans_sf"/>
</dbReference>